<dbReference type="Pfam" id="PF03732">
    <property type="entry name" value="Retrotrans_gag"/>
    <property type="match status" value="1"/>
</dbReference>
<dbReference type="CDD" id="cd00303">
    <property type="entry name" value="retropepsin_like"/>
    <property type="match status" value="1"/>
</dbReference>
<name>A0ABM4U5K1_COFAR</name>
<evidence type="ECO:0000256" key="2">
    <source>
        <dbReference type="ARBA" id="ARBA00022695"/>
    </source>
</evidence>
<dbReference type="Gene3D" id="4.10.60.10">
    <property type="entry name" value="Zinc finger, CCHC-type"/>
    <property type="match status" value="1"/>
</dbReference>
<evidence type="ECO:0000256" key="5">
    <source>
        <dbReference type="ARBA" id="ARBA00022801"/>
    </source>
</evidence>
<evidence type="ECO:0000313" key="12">
    <source>
        <dbReference type="Proteomes" id="UP001652660"/>
    </source>
</evidence>
<reference evidence="13" key="1">
    <citation type="submission" date="2025-08" db="UniProtKB">
        <authorList>
            <consortium name="RefSeq"/>
        </authorList>
    </citation>
    <scope>IDENTIFICATION</scope>
    <source>
        <tissue evidence="13">Leaves</tissue>
    </source>
</reference>
<dbReference type="InterPro" id="IPR025476">
    <property type="entry name" value="Helitron_helicase-like"/>
</dbReference>
<evidence type="ECO:0000259" key="10">
    <source>
        <dbReference type="PROSITE" id="PS50158"/>
    </source>
</evidence>
<evidence type="ECO:0000256" key="6">
    <source>
        <dbReference type="ARBA" id="ARBA00022918"/>
    </source>
</evidence>
<keyword evidence="8" id="KW-0347">Helicase</keyword>
<evidence type="ECO:0000256" key="8">
    <source>
        <dbReference type="RuleBase" id="RU363044"/>
    </source>
</evidence>
<feature type="region of interest" description="Disordered" evidence="9">
    <location>
        <begin position="366"/>
        <end position="432"/>
    </location>
</feature>
<dbReference type="InterPro" id="IPR021109">
    <property type="entry name" value="Peptidase_aspartic_dom_sf"/>
</dbReference>
<keyword evidence="4" id="KW-0255">Endonuclease</keyword>
<keyword evidence="8" id="KW-0067">ATP-binding</keyword>
<dbReference type="InterPro" id="IPR036397">
    <property type="entry name" value="RNaseH_sf"/>
</dbReference>
<dbReference type="InterPro" id="IPR043128">
    <property type="entry name" value="Rev_trsase/Diguanyl_cyclase"/>
</dbReference>
<dbReference type="Gene3D" id="3.10.10.10">
    <property type="entry name" value="HIV Type 1 Reverse Transcriptase, subunit A, domain 1"/>
    <property type="match status" value="1"/>
</dbReference>
<dbReference type="InterPro" id="IPR027417">
    <property type="entry name" value="P-loop_NTPase"/>
</dbReference>
<keyword evidence="2" id="KW-0548">Nucleotidyltransferase</keyword>
<dbReference type="Gene3D" id="3.10.20.370">
    <property type="match status" value="1"/>
</dbReference>
<keyword evidence="8" id="KW-0233">DNA recombination</keyword>
<dbReference type="Gene3D" id="3.30.70.270">
    <property type="match status" value="1"/>
</dbReference>
<keyword evidence="8" id="KW-0234">DNA repair</keyword>
<feature type="compositionally biased region" description="Basic and acidic residues" evidence="9">
    <location>
        <begin position="193"/>
        <end position="202"/>
    </location>
</feature>
<dbReference type="Gene3D" id="2.40.70.10">
    <property type="entry name" value="Acid Proteases"/>
    <property type="match status" value="1"/>
</dbReference>
<dbReference type="PROSITE" id="PS50994">
    <property type="entry name" value="INTEGRASE"/>
    <property type="match status" value="1"/>
</dbReference>
<evidence type="ECO:0000256" key="9">
    <source>
        <dbReference type="SAM" id="MobiDB-lite"/>
    </source>
</evidence>
<evidence type="ECO:0000256" key="3">
    <source>
        <dbReference type="ARBA" id="ARBA00022722"/>
    </source>
</evidence>
<keyword evidence="8" id="KW-0547">Nucleotide-binding</keyword>
<feature type="domain" description="CCHC-type" evidence="10">
    <location>
        <begin position="435"/>
        <end position="451"/>
    </location>
</feature>
<keyword evidence="3" id="KW-0540">Nuclease</keyword>
<organism evidence="12 13">
    <name type="scientific">Coffea arabica</name>
    <name type="common">Arabian coffee</name>
    <dbReference type="NCBI Taxonomy" id="13443"/>
    <lineage>
        <taxon>Eukaryota</taxon>
        <taxon>Viridiplantae</taxon>
        <taxon>Streptophyta</taxon>
        <taxon>Embryophyta</taxon>
        <taxon>Tracheophyta</taxon>
        <taxon>Spermatophyta</taxon>
        <taxon>Magnoliopsida</taxon>
        <taxon>eudicotyledons</taxon>
        <taxon>Gunneridae</taxon>
        <taxon>Pentapetalae</taxon>
        <taxon>asterids</taxon>
        <taxon>lamiids</taxon>
        <taxon>Gentianales</taxon>
        <taxon>Rubiaceae</taxon>
        <taxon>Ixoroideae</taxon>
        <taxon>Gardenieae complex</taxon>
        <taxon>Bertiereae - Coffeeae clade</taxon>
        <taxon>Coffeeae</taxon>
        <taxon>Coffea</taxon>
    </lineage>
</organism>
<dbReference type="Pfam" id="PF00098">
    <property type="entry name" value="zf-CCHC"/>
    <property type="match status" value="1"/>
</dbReference>
<dbReference type="SUPFAM" id="SSF52540">
    <property type="entry name" value="P-loop containing nucleoside triphosphate hydrolases"/>
    <property type="match status" value="2"/>
</dbReference>
<keyword evidence="12" id="KW-1185">Reference proteome</keyword>
<evidence type="ECO:0000256" key="7">
    <source>
        <dbReference type="PROSITE-ProRule" id="PRU00047"/>
    </source>
</evidence>
<evidence type="ECO:0000256" key="4">
    <source>
        <dbReference type="ARBA" id="ARBA00022759"/>
    </source>
</evidence>
<dbReference type="Gene3D" id="3.40.50.300">
    <property type="entry name" value="P-loop containing nucleotide triphosphate hydrolases"/>
    <property type="match status" value="1"/>
</dbReference>
<dbReference type="InterPro" id="IPR001878">
    <property type="entry name" value="Znf_CCHC"/>
</dbReference>
<dbReference type="Pfam" id="PF24626">
    <property type="entry name" value="SH3_Tf2-1"/>
    <property type="match status" value="1"/>
</dbReference>
<dbReference type="RefSeq" id="XP_071902558.1">
    <property type="nucleotide sequence ID" value="XM_072046457.1"/>
</dbReference>
<keyword evidence="7" id="KW-0863">Zinc-finger</keyword>
<dbReference type="Pfam" id="PF14214">
    <property type="entry name" value="Helitron_like_N"/>
    <property type="match status" value="1"/>
</dbReference>
<protein>
    <recommendedName>
        <fullName evidence="8">ATP-dependent DNA helicase</fullName>
        <ecNumber evidence="8">5.6.2.3</ecNumber>
    </recommendedName>
</protein>
<feature type="region of interest" description="Disordered" evidence="9">
    <location>
        <begin position="165"/>
        <end position="213"/>
    </location>
</feature>
<dbReference type="Pfam" id="PF05970">
    <property type="entry name" value="PIF1"/>
    <property type="match status" value="1"/>
</dbReference>
<keyword evidence="8" id="KW-0227">DNA damage</keyword>
<keyword evidence="7" id="KW-0862">Zinc</keyword>
<dbReference type="CDD" id="cd09274">
    <property type="entry name" value="RNase_HI_RT_Ty3"/>
    <property type="match status" value="1"/>
</dbReference>
<dbReference type="Gene3D" id="3.30.420.10">
    <property type="entry name" value="Ribonuclease H-like superfamily/Ribonuclease H"/>
    <property type="match status" value="1"/>
</dbReference>
<comment type="catalytic activity">
    <reaction evidence="8">
        <text>ATP + H2O = ADP + phosphate + H(+)</text>
        <dbReference type="Rhea" id="RHEA:13065"/>
        <dbReference type="ChEBI" id="CHEBI:15377"/>
        <dbReference type="ChEBI" id="CHEBI:15378"/>
        <dbReference type="ChEBI" id="CHEBI:30616"/>
        <dbReference type="ChEBI" id="CHEBI:43474"/>
        <dbReference type="ChEBI" id="CHEBI:456216"/>
        <dbReference type="EC" id="5.6.2.3"/>
    </reaction>
</comment>
<dbReference type="InterPro" id="IPR041373">
    <property type="entry name" value="RT_RNaseH"/>
</dbReference>
<dbReference type="EC" id="5.6.2.3" evidence="8"/>
<dbReference type="PROSITE" id="PS50158">
    <property type="entry name" value="ZF_CCHC"/>
    <property type="match status" value="1"/>
</dbReference>
<dbReference type="SUPFAM" id="SSF57756">
    <property type="entry name" value="Retrovirus zinc finger-like domains"/>
    <property type="match status" value="1"/>
</dbReference>
<evidence type="ECO:0000256" key="1">
    <source>
        <dbReference type="ARBA" id="ARBA00022679"/>
    </source>
</evidence>
<dbReference type="PANTHER" id="PTHR35046:SF9">
    <property type="entry name" value="RNA-DIRECTED DNA POLYMERASE"/>
    <property type="match status" value="1"/>
</dbReference>
<comment type="cofactor">
    <cofactor evidence="8">
        <name>Mg(2+)</name>
        <dbReference type="ChEBI" id="CHEBI:18420"/>
    </cofactor>
</comment>
<dbReference type="InterPro" id="IPR041588">
    <property type="entry name" value="Integrase_H2C2"/>
</dbReference>
<feature type="domain" description="Integrase catalytic" evidence="11">
    <location>
        <begin position="997"/>
        <end position="1157"/>
    </location>
</feature>
<evidence type="ECO:0000313" key="13">
    <source>
        <dbReference type="RefSeq" id="XP_071902558.1"/>
    </source>
</evidence>
<dbReference type="PANTHER" id="PTHR35046">
    <property type="entry name" value="ZINC KNUCKLE (CCHC-TYPE) FAMILY PROTEIN"/>
    <property type="match status" value="1"/>
</dbReference>
<dbReference type="InterPro" id="IPR005162">
    <property type="entry name" value="Retrotrans_gag_dom"/>
</dbReference>
<sequence length="1800" mass="206772">MTCNRNWPEIKKLLLKTDKVENHPDLVSRVFRAKLEQLKNELFKKNIFGKVAAYTYVIEFQKRGLPHAHFLIILKQGNKMYSPEAYNRIVCAELPDINEHEYLLSLVVKHMMHGPCGAMNPTCACFTMSQETELTIAQLSLKMDNMWKEMQRRFDQRLETIHEQIDQLSSSRASSRKSRGKSTLGESSDSNTDSEHEAYEQRRPKRHTRANGDAIKGIKMQIPPFHDYTDAQKLRLAVVEFTDYAIVWWEQVVTSRRRCGDPPITTWTEFKRLMKKRFVPSHYHRDLYQKLQTLTQGQRSVEDYYKDMEISMLRADIQEDREATMARFLNGLRVEIADQLELQYYVEIEDMVEKAIKIEQRLKRRGTTRNYNPHPHTFTRPFQPRREERGSNTWTTPKPKQDQGSSSRPPFTKTDSKVVSKPTIETSKPRNRDTKCWRCQGVGHIASQCPNPRTMLVLPNGDIVTDDEKEDYKDMPSLVEEEDEIEEVPTQDKVGLVARRALATQASKDELQRDNIFYTRCHVTNKVCNLVIDPGSCTNVASALMVEKLNLPTSEHPRPYKLQWLNNSGEVRVHKQVLVTFRIGRYEDDVMCDVVPMQAAHILLGRPWQFDKREYQDVFPEDIPNGLPPLRGIEHQIDFIPGSSLPNKAPYRTNPEETKEQQRQVEELLSKGWIKESLSPCAVPVLLVPKKDGGWRMCTDCYVVSEQGIHVDQDKVKAISEWPTPTTVSEVRSFHGLASFYRRFVKDFSTIAAPLTSIVKKDVQFHWGEEQAKSFQLLKHKLTHAPVLSLPNFDKAFEVECDASGIGIGAVLLQEGRPVAYFSEKLNGAALNYSTYDKELMALVRALQTWQHYLRPREFVLHTDHESLKHIKSQDKLSKRHARWITFIDSFTFVIKYKTGKTNVVADALSRRHQGFLYYKDKLCIPKSSMRTLLVRESHGGGLMGHFGIAKTLMILQEHFFWPRMRSDVERHIERCVTCHQAKSKVHPYGLYTPLPIPHEPWVDLSMDFVLGLPRTRKGHDSIYVVVDRFSKMAHFIPCLKTDDAKHVADLFFREIVRLHDMPRTIVSDRDAKFLSYFWKTLWCKLGTKLLFSTSSHPQTDGQTEVVNRTLSTLLRAVIKKNIKSWEDCLPHVEFAYNRTVHSATRYSPFEIVYGFNPLTPLDLTPLPMVFEPGDWVWIHMRKERFPVKRRSKLLPRGDGPFQVLERINDNAYKLELPVYCSPKNPAQLWLQFREFLYEDIKRDSSFSIHLVEVKVLQCIDNYLRSMGKSLLDYQLNTPLIQQSQQEMAARDIETERNIAVDENDLRAIDQLNDDQRNAYEQILNAVTSNSSASFFVDGPGGTRKTFLYRALLAKIRSAGGIALATATSGVAASILPGGRTAHSRFKIPLHDDDSKSCHVGKQTAIAQLIRDAKLIIWDEASMAKRKSIERFDEMMRDINDRNLLFGGKTVVFGGDFRQTLPVVTKGYKEDIISASLVMPPIWQQLTKLRLKENMRARSDKNFGDFLLRIGNGTEISNYMNEIKIPAPINLPFVHDTSSVETLVNMVFLDMVAFSSDPSSIVNRAILMTRNDFVHEINDMLINKFPGLSNGTRLICKEFGNNVIQVDISFGTYTEYRIRNAILHTSNKATYCNLLLTSVAKTLAMTTARSNIETKCVLIPDLTDANRNWFAKLVIIEKSPIRYGKDTGTPYQKYIFADAANNTIQASVYDRDIEDLDAILQLHSTYYIGNAWITKIANPFFMASSAYQLAISKRTFIRAVTPDNALPCILCTVIHALPPRTVPRGNRFVPIQEFVVLNEE</sequence>
<accession>A0ABM4U5K1</accession>
<proteinExistence type="inferred from homology"/>
<dbReference type="InterPro" id="IPR012340">
    <property type="entry name" value="NA-bd_OB-fold"/>
</dbReference>
<dbReference type="SUPFAM" id="SSF50249">
    <property type="entry name" value="Nucleic acid-binding proteins"/>
    <property type="match status" value="1"/>
</dbReference>
<keyword evidence="7" id="KW-0479">Metal-binding</keyword>
<dbReference type="Gene3D" id="2.40.50.140">
    <property type="entry name" value="Nucleic acid-binding proteins"/>
    <property type="match status" value="1"/>
</dbReference>
<dbReference type="InterPro" id="IPR036875">
    <property type="entry name" value="Znf_CCHC_sf"/>
</dbReference>
<keyword evidence="1" id="KW-0808">Transferase</keyword>
<dbReference type="InterPro" id="IPR043502">
    <property type="entry name" value="DNA/RNA_pol_sf"/>
</dbReference>
<dbReference type="InterPro" id="IPR010285">
    <property type="entry name" value="DNA_helicase_pif1-like_DEAD"/>
</dbReference>
<gene>
    <name evidence="13" type="primary">LOC140005463</name>
</gene>
<dbReference type="SUPFAM" id="SSF56672">
    <property type="entry name" value="DNA/RNA polymerases"/>
    <property type="match status" value="1"/>
</dbReference>
<dbReference type="SUPFAM" id="SSF53098">
    <property type="entry name" value="Ribonuclease H-like"/>
    <property type="match status" value="1"/>
</dbReference>
<dbReference type="InterPro" id="IPR012337">
    <property type="entry name" value="RNaseH-like_sf"/>
</dbReference>
<keyword evidence="6" id="KW-0695">RNA-directed DNA polymerase</keyword>
<evidence type="ECO:0000259" key="11">
    <source>
        <dbReference type="PROSITE" id="PS50994"/>
    </source>
</evidence>
<dbReference type="InterPro" id="IPR001584">
    <property type="entry name" value="Integrase_cat-core"/>
</dbReference>
<comment type="similarity">
    <text evidence="8">Belongs to the helicase family.</text>
</comment>
<dbReference type="Pfam" id="PF17917">
    <property type="entry name" value="RT_RNaseH"/>
    <property type="match status" value="1"/>
</dbReference>
<dbReference type="InterPro" id="IPR056924">
    <property type="entry name" value="SH3_Tf2-1"/>
</dbReference>
<feature type="compositionally biased region" description="Polar residues" evidence="9">
    <location>
        <begin position="391"/>
        <end position="409"/>
    </location>
</feature>
<keyword evidence="5 8" id="KW-0378">Hydrolase</keyword>
<dbReference type="GeneID" id="140005463"/>
<dbReference type="SMART" id="SM00343">
    <property type="entry name" value="ZnF_C2HC"/>
    <property type="match status" value="1"/>
</dbReference>
<dbReference type="Proteomes" id="UP001652660">
    <property type="component" value="Chromosome 4e"/>
</dbReference>
<dbReference type="Gene3D" id="1.10.340.70">
    <property type="match status" value="1"/>
</dbReference>
<dbReference type="Pfam" id="PF17921">
    <property type="entry name" value="Integrase_H2C2"/>
    <property type="match status" value="1"/>
</dbReference>